<dbReference type="Gene3D" id="3.40.470.10">
    <property type="entry name" value="Uracil-DNA glycosylase-like domain"/>
    <property type="match status" value="1"/>
</dbReference>
<sequence>ITLDGIETLEDIIRPGLDLLFVGYNPSLPAMRRRQYYGNPANAFWKELHACGLVDEFLGTPGHDVRVLDYGIGITDVVKRPTATSRDLARSEYVAGFGRLIGLLDRFRPHIACFVGIGLGRQFADLGLRAPDGVRIEGIYSTSGLANGKWRERREGFGRLKALVDDLRKI</sequence>
<accession>A0A938BMV4</accession>
<dbReference type="PANTHER" id="PTHR12159">
    <property type="entry name" value="G/T AND G/U MISMATCH-SPECIFIC DNA GLYCOSYLASE"/>
    <property type="match status" value="1"/>
</dbReference>
<evidence type="ECO:0000256" key="3">
    <source>
        <dbReference type="ARBA" id="ARBA00023204"/>
    </source>
</evidence>
<dbReference type="InterPro" id="IPR036895">
    <property type="entry name" value="Uracil-DNA_glycosylase-like_sf"/>
</dbReference>
<protein>
    <submittedName>
        <fullName evidence="5">Mismatch-specific DNA-glycosylase</fullName>
    </submittedName>
</protein>
<feature type="non-terminal residue" evidence="5">
    <location>
        <position position="1"/>
    </location>
</feature>
<gene>
    <name evidence="5" type="ORF">FJZ00_05555</name>
</gene>
<comment type="caution">
    <text evidence="5">The sequence shown here is derived from an EMBL/GenBank/DDBJ whole genome shotgun (WGS) entry which is preliminary data.</text>
</comment>
<dbReference type="CDD" id="cd10028">
    <property type="entry name" value="UDG-F2_TDG_MUG"/>
    <property type="match status" value="1"/>
</dbReference>
<dbReference type="GO" id="GO:0004844">
    <property type="term" value="F:uracil DNA N-glycosylase activity"/>
    <property type="evidence" value="ECO:0007669"/>
    <property type="project" value="TreeGrafter"/>
</dbReference>
<dbReference type="GO" id="GO:0006285">
    <property type="term" value="P:base-excision repair, AP site formation"/>
    <property type="evidence" value="ECO:0007669"/>
    <property type="project" value="InterPro"/>
</dbReference>
<evidence type="ECO:0000256" key="1">
    <source>
        <dbReference type="ARBA" id="ARBA00022763"/>
    </source>
</evidence>
<dbReference type="Proteomes" id="UP000703893">
    <property type="component" value="Unassembled WGS sequence"/>
</dbReference>
<evidence type="ECO:0000313" key="6">
    <source>
        <dbReference type="Proteomes" id="UP000703893"/>
    </source>
</evidence>
<dbReference type="GO" id="GO:0008263">
    <property type="term" value="F:pyrimidine-specific mismatch base pair DNA N-glycosylase activity"/>
    <property type="evidence" value="ECO:0007669"/>
    <property type="project" value="TreeGrafter"/>
</dbReference>
<evidence type="ECO:0000256" key="2">
    <source>
        <dbReference type="ARBA" id="ARBA00022801"/>
    </source>
</evidence>
<proteinExistence type="predicted"/>
<name>A0A938BMV4_9BACT</name>
<organism evidence="5 6">
    <name type="scientific">Candidatus Tanganyikabacteria bacterium</name>
    <dbReference type="NCBI Taxonomy" id="2961651"/>
    <lineage>
        <taxon>Bacteria</taxon>
        <taxon>Bacillati</taxon>
        <taxon>Candidatus Sericytochromatia</taxon>
        <taxon>Candidatus Tanganyikabacteria</taxon>
    </lineage>
</organism>
<evidence type="ECO:0000259" key="4">
    <source>
        <dbReference type="Pfam" id="PF03167"/>
    </source>
</evidence>
<evidence type="ECO:0000313" key="5">
    <source>
        <dbReference type="EMBL" id="MBM3274594.1"/>
    </source>
</evidence>
<keyword evidence="1" id="KW-0227">DNA damage</keyword>
<dbReference type="AlphaFoldDB" id="A0A938BMV4"/>
<dbReference type="InterPro" id="IPR005122">
    <property type="entry name" value="Uracil-DNA_glycosylase-like"/>
</dbReference>
<feature type="domain" description="Uracil-DNA glycosylase-like" evidence="4">
    <location>
        <begin position="13"/>
        <end position="129"/>
    </location>
</feature>
<dbReference type="Pfam" id="PF03167">
    <property type="entry name" value="UDG"/>
    <property type="match status" value="1"/>
</dbReference>
<dbReference type="SUPFAM" id="SSF52141">
    <property type="entry name" value="Uracil-DNA glycosylase-like"/>
    <property type="match status" value="1"/>
</dbReference>
<keyword evidence="3" id="KW-0234">DNA repair</keyword>
<keyword evidence="2" id="KW-0378">Hydrolase</keyword>
<dbReference type="InterPro" id="IPR015637">
    <property type="entry name" value="MUG/TDG"/>
</dbReference>
<dbReference type="PANTHER" id="PTHR12159:SF9">
    <property type="entry name" value="G_T MISMATCH-SPECIFIC THYMINE DNA GLYCOSYLASE"/>
    <property type="match status" value="1"/>
</dbReference>
<dbReference type="EMBL" id="VGJX01000264">
    <property type="protein sequence ID" value="MBM3274594.1"/>
    <property type="molecule type" value="Genomic_DNA"/>
</dbReference>
<reference evidence="5 6" key="1">
    <citation type="submission" date="2019-03" db="EMBL/GenBank/DDBJ databases">
        <title>Lake Tanganyika Metagenome-Assembled Genomes (MAGs).</title>
        <authorList>
            <person name="Tran P."/>
        </authorList>
    </citation>
    <scope>NUCLEOTIDE SEQUENCE [LARGE SCALE GENOMIC DNA]</scope>
    <source>
        <strain evidence="5">K_DeepCast_65m_m2_236</strain>
    </source>
</reference>